<gene>
    <name evidence="3" type="ORF">CORC01_14039</name>
</gene>
<evidence type="ECO:0000313" key="4">
    <source>
        <dbReference type="Proteomes" id="UP000176998"/>
    </source>
</evidence>
<dbReference type="GeneID" id="34567162"/>
<dbReference type="RefSeq" id="XP_022467828.1">
    <property type="nucleotide sequence ID" value="XM_022625652.1"/>
</dbReference>
<name>A0A1G4ANF3_9PEZI</name>
<feature type="region of interest" description="Disordered" evidence="1">
    <location>
        <begin position="1"/>
        <end position="37"/>
    </location>
</feature>
<comment type="caution">
    <text evidence="3">The sequence shown here is derived from an EMBL/GenBank/DDBJ whole genome shotgun (WGS) entry which is preliminary data.</text>
</comment>
<accession>A0A1G4ANF3</accession>
<feature type="region of interest" description="Disordered" evidence="1">
    <location>
        <begin position="77"/>
        <end position="103"/>
    </location>
</feature>
<organism evidence="3 4">
    <name type="scientific">Colletotrichum orchidophilum</name>
    <dbReference type="NCBI Taxonomy" id="1209926"/>
    <lineage>
        <taxon>Eukaryota</taxon>
        <taxon>Fungi</taxon>
        <taxon>Dikarya</taxon>
        <taxon>Ascomycota</taxon>
        <taxon>Pezizomycotina</taxon>
        <taxon>Sordariomycetes</taxon>
        <taxon>Hypocreomycetidae</taxon>
        <taxon>Glomerellales</taxon>
        <taxon>Glomerellaceae</taxon>
        <taxon>Colletotrichum</taxon>
    </lineage>
</organism>
<keyword evidence="2" id="KW-1133">Transmembrane helix</keyword>
<dbReference type="EMBL" id="MJBS01000233">
    <property type="protein sequence ID" value="OHE90651.1"/>
    <property type="molecule type" value="Genomic_DNA"/>
</dbReference>
<feature type="transmembrane region" description="Helical" evidence="2">
    <location>
        <begin position="47"/>
        <end position="71"/>
    </location>
</feature>
<evidence type="ECO:0000256" key="2">
    <source>
        <dbReference type="SAM" id="Phobius"/>
    </source>
</evidence>
<sequence length="160" mass="17658">MIEGQFDDPAIPFDHTHIHTQEGDDFPPSTADPRRHSASKALCSRHVVVIVFVVVVVVVAVVIVAVVNALFPPRHPGTRRSFSSSNDDGAHIPQLPHRPISPRTTSCSPLASFFPTNSIDSRATPSMAPNIARPHLRRPLRFELAKSSAAYDRKLFSYFL</sequence>
<protein>
    <submittedName>
        <fullName evidence="3">Nicotinamide N-methyltransferase</fullName>
    </submittedName>
</protein>
<dbReference type="Proteomes" id="UP000176998">
    <property type="component" value="Unassembled WGS sequence"/>
</dbReference>
<dbReference type="OrthoDB" id="407325at2759"/>
<keyword evidence="4" id="KW-1185">Reference proteome</keyword>
<dbReference type="AlphaFoldDB" id="A0A1G4ANF3"/>
<keyword evidence="2" id="KW-0472">Membrane</keyword>
<dbReference type="GO" id="GO:0032259">
    <property type="term" value="P:methylation"/>
    <property type="evidence" value="ECO:0007669"/>
    <property type="project" value="UniProtKB-KW"/>
</dbReference>
<keyword evidence="2" id="KW-0812">Transmembrane</keyword>
<dbReference type="GO" id="GO:0008168">
    <property type="term" value="F:methyltransferase activity"/>
    <property type="evidence" value="ECO:0007669"/>
    <property type="project" value="UniProtKB-KW"/>
</dbReference>
<evidence type="ECO:0000256" key="1">
    <source>
        <dbReference type="SAM" id="MobiDB-lite"/>
    </source>
</evidence>
<evidence type="ECO:0000313" key="3">
    <source>
        <dbReference type="EMBL" id="OHE90651.1"/>
    </source>
</evidence>
<proteinExistence type="predicted"/>
<keyword evidence="3" id="KW-0489">Methyltransferase</keyword>
<keyword evidence="3" id="KW-0808">Transferase</keyword>
<reference evidence="3 4" key="1">
    <citation type="submission" date="2016-09" db="EMBL/GenBank/DDBJ databases">
        <authorList>
            <person name="Capua I."/>
            <person name="De Benedictis P."/>
            <person name="Joannis T."/>
            <person name="Lombin L.H."/>
            <person name="Cattoli G."/>
        </authorList>
    </citation>
    <scope>NUCLEOTIDE SEQUENCE [LARGE SCALE GENOMIC DNA]</scope>
    <source>
        <strain evidence="3 4">IMI 309357</strain>
    </source>
</reference>